<evidence type="ECO:0000256" key="2">
    <source>
        <dbReference type="PIRSR" id="PIRSR620019-2"/>
    </source>
</evidence>
<sequence length="217" mass="23923">MEKEKIVIIGAGQHARVVLYNVEEQNKYEVVGFLDSNDNRIGEFFEEKEILGNYQKENLKEFSKKIGTNKFFIGFGNMKYRKKVFDYFINNGWEAVNIIHPNAVVSKNARLGKGILIECGCLITPNPVIGDNVVVNTGSQVNHDNIIEDNVYIASGVILSGGIKIGENTLLDDGVVVTLGRTVGKNCIIGAGSVITKDVEQNSIAYGNPCKKIRDNL</sequence>
<dbReference type="Gene3D" id="3.40.50.20">
    <property type="match status" value="1"/>
</dbReference>
<dbReference type="Pfam" id="PF17836">
    <property type="entry name" value="PglD_N"/>
    <property type="match status" value="1"/>
</dbReference>
<dbReference type="CDD" id="cd03360">
    <property type="entry name" value="LbH_AT_putative"/>
    <property type="match status" value="1"/>
</dbReference>
<feature type="binding site" evidence="2">
    <location>
        <position position="76"/>
    </location>
    <ligand>
        <name>substrate</name>
    </ligand>
</feature>
<dbReference type="RefSeq" id="WP_084031073.1">
    <property type="nucleotide sequence ID" value="NZ_CP056023.1"/>
</dbReference>
<evidence type="ECO:0000256" key="1">
    <source>
        <dbReference type="PIRSR" id="PIRSR620019-1"/>
    </source>
</evidence>
<accession>A0A2G9FEK6</accession>
<dbReference type="InterPro" id="IPR050179">
    <property type="entry name" value="Trans_hexapeptide_repeat"/>
</dbReference>
<dbReference type="NCBIfam" id="TIGR03570">
    <property type="entry name" value="NeuD_NnaD"/>
    <property type="match status" value="1"/>
</dbReference>
<dbReference type="InterPro" id="IPR001451">
    <property type="entry name" value="Hexapep"/>
</dbReference>
<feature type="domain" description="PglD N-terminal" evidence="3">
    <location>
        <begin position="5"/>
        <end position="87"/>
    </location>
</feature>
<dbReference type="AlphaFoldDB" id="A0A2G9FEK6"/>
<comment type="caution">
    <text evidence="4">The sequence shown here is derived from an EMBL/GenBank/DDBJ whole genome shotgun (WGS) entry which is preliminary data.</text>
</comment>
<evidence type="ECO:0000313" key="5">
    <source>
        <dbReference type="Proteomes" id="UP000230719"/>
    </source>
</evidence>
<organism evidence="4 5">
    <name type="scientific">Fusobacterium animalis</name>
    <dbReference type="NCBI Taxonomy" id="76859"/>
    <lineage>
        <taxon>Bacteria</taxon>
        <taxon>Fusobacteriati</taxon>
        <taxon>Fusobacteriota</taxon>
        <taxon>Fusobacteriia</taxon>
        <taxon>Fusobacteriales</taxon>
        <taxon>Fusobacteriaceae</taxon>
        <taxon>Fusobacterium</taxon>
    </lineage>
</organism>
<feature type="active site" description="Proton acceptor" evidence="1">
    <location>
        <position position="143"/>
    </location>
</feature>
<dbReference type="Gene3D" id="2.160.10.10">
    <property type="entry name" value="Hexapeptide repeat proteins"/>
    <property type="match status" value="1"/>
</dbReference>
<protein>
    <recommendedName>
        <fullName evidence="3">PglD N-terminal domain-containing protein</fullName>
    </recommendedName>
</protein>
<reference evidence="4 5" key="1">
    <citation type="submission" date="2017-08" db="EMBL/GenBank/DDBJ databases">
        <title>Analysis of Fusobacterium persistence and antibiotic response in human colorectal.</title>
        <authorList>
            <person name="Bullman S."/>
        </authorList>
    </citation>
    <scope>NUCLEOTIDE SEQUENCE [LARGE SCALE GENOMIC DNA]</scope>
    <source>
        <strain evidence="4 5">P2_CP</strain>
    </source>
</reference>
<dbReference type="Proteomes" id="UP000230719">
    <property type="component" value="Unassembled WGS sequence"/>
</dbReference>
<feature type="site" description="Increases basicity of active site His" evidence="1">
    <location>
        <position position="144"/>
    </location>
</feature>
<dbReference type="InterPro" id="IPR020019">
    <property type="entry name" value="AcTrfase_PglD-like"/>
</dbReference>
<evidence type="ECO:0000259" key="3">
    <source>
        <dbReference type="Pfam" id="PF17836"/>
    </source>
</evidence>
<dbReference type="PANTHER" id="PTHR43300">
    <property type="entry name" value="ACETYLTRANSFERASE"/>
    <property type="match status" value="1"/>
</dbReference>
<dbReference type="PANTHER" id="PTHR43300:SF7">
    <property type="entry name" value="UDP-N-ACETYLBACILLOSAMINE N-ACETYLTRANSFERASE"/>
    <property type="match status" value="1"/>
</dbReference>
<dbReference type="Pfam" id="PF00132">
    <property type="entry name" value="Hexapep"/>
    <property type="match status" value="1"/>
</dbReference>
<proteinExistence type="predicted"/>
<dbReference type="SUPFAM" id="SSF51161">
    <property type="entry name" value="Trimeric LpxA-like enzymes"/>
    <property type="match status" value="1"/>
</dbReference>
<gene>
    <name evidence="4" type="ORF">CI114_05460</name>
</gene>
<name>A0A2G9FEK6_9FUSO</name>
<dbReference type="EMBL" id="NPND01000013">
    <property type="protein sequence ID" value="PIM91331.1"/>
    <property type="molecule type" value="Genomic_DNA"/>
</dbReference>
<evidence type="ECO:0000313" key="4">
    <source>
        <dbReference type="EMBL" id="PIM91331.1"/>
    </source>
</evidence>
<dbReference type="InterPro" id="IPR041561">
    <property type="entry name" value="PglD_N"/>
</dbReference>
<dbReference type="InterPro" id="IPR011004">
    <property type="entry name" value="Trimer_LpxA-like_sf"/>
</dbReference>